<dbReference type="GO" id="GO:0003677">
    <property type="term" value="F:DNA binding"/>
    <property type="evidence" value="ECO:0007669"/>
    <property type="project" value="UniProtKB-KW"/>
</dbReference>
<name>A0A2J7TD15_METSI</name>
<dbReference type="PANTHER" id="PTHR30629:SF2">
    <property type="entry name" value="PROPHAGE INTEGRASE INTS-RELATED"/>
    <property type="match status" value="1"/>
</dbReference>
<dbReference type="RefSeq" id="WP_102845024.1">
    <property type="nucleotide sequence ID" value="NZ_PDZR01000027.1"/>
</dbReference>
<keyword evidence="4" id="KW-0233">DNA recombination</keyword>
<dbReference type="InterPro" id="IPR011010">
    <property type="entry name" value="DNA_brk_join_enz"/>
</dbReference>
<dbReference type="AlphaFoldDB" id="A0A2J7TD15"/>
<dbReference type="EMBL" id="PDZR01000027">
    <property type="protein sequence ID" value="PNG24633.1"/>
    <property type="molecule type" value="Genomic_DNA"/>
</dbReference>
<dbReference type="PROSITE" id="PS51898">
    <property type="entry name" value="TYR_RECOMBINASE"/>
    <property type="match status" value="1"/>
</dbReference>
<dbReference type="InterPro" id="IPR050808">
    <property type="entry name" value="Phage_Integrase"/>
</dbReference>
<dbReference type="InterPro" id="IPR002104">
    <property type="entry name" value="Integrase_catalytic"/>
</dbReference>
<comment type="caution">
    <text evidence="7">The sequence shown here is derived from an EMBL/GenBank/DDBJ whole genome shotgun (WGS) entry which is preliminary data.</text>
</comment>
<keyword evidence="3" id="KW-0238">DNA-binding</keyword>
<gene>
    <name evidence="7" type="ORF">CR492_17510</name>
</gene>
<dbReference type="InterPro" id="IPR013762">
    <property type="entry name" value="Integrase-like_cat_sf"/>
</dbReference>
<feature type="domain" description="Tyr recombinase" evidence="6">
    <location>
        <begin position="224"/>
        <end position="400"/>
    </location>
</feature>
<evidence type="ECO:0000259" key="6">
    <source>
        <dbReference type="PROSITE" id="PS51898"/>
    </source>
</evidence>
<keyword evidence="2" id="KW-0229">DNA integration</keyword>
<dbReference type="CDD" id="cd00796">
    <property type="entry name" value="INT_Rci_Hp1_C"/>
    <property type="match status" value="1"/>
</dbReference>
<dbReference type="PANTHER" id="PTHR30629">
    <property type="entry name" value="PROPHAGE INTEGRASE"/>
    <property type="match status" value="1"/>
</dbReference>
<dbReference type="Pfam" id="PF00589">
    <property type="entry name" value="Phage_integrase"/>
    <property type="match status" value="1"/>
</dbReference>
<dbReference type="OrthoDB" id="7615137at2"/>
<evidence type="ECO:0000256" key="1">
    <source>
        <dbReference type="ARBA" id="ARBA00008857"/>
    </source>
</evidence>
<feature type="region of interest" description="Disordered" evidence="5">
    <location>
        <begin position="1"/>
        <end position="21"/>
    </location>
</feature>
<dbReference type="InterPro" id="IPR025166">
    <property type="entry name" value="Integrase_DNA_bind_dom"/>
</dbReference>
<dbReference type="GO" id="GO:0006310">
    <property type="term" value="P:DNA recombination"/>
    <property type="evidence" value="ECO:0007669"/>
    <property type="project" value="UniProtKB-KW"/>
</dbReference>
<dbReference type="SUPFAM" id="SSF56349">
    <property type="entry name" value="DNA breaking-rejoining enzymes"/>
    <property type="match status" value="1"/>
</dbReference>
<sequence length="425" mass="45735">MSGRLTKTGVEGLTPPSEKGGQSFLWDGELKGFGVRAVHSGLKTFILQYRDADGRSRRIKLGRFGAITVESARDLAKVKFGQLAKGDDPAKKPDTRRRTTVAALCDWYTEEAEAGRILGRRNRPIKASTLAMDKSRIETHIKPLLGKTLVHTLKIADIERMQSDIVDGKTAKSRGKGRGGVTTGGPGVAARTVSTLQSILGHAARLDRIEAHPSKGARKLAGKKKTRRLSVPEIEKLGQAMRHAARNETESPIALAIVRLLLLSGFRISEGQGLERAWVFAEGSYVGFPDTKGDAQVRTIGPSAVNAITEQPVRVNSPYVFPSEVSDGHFTAAKPCLERLCVSVGLEGVTPHTLRHTFASVAGDLGFSELTIRALLGHGSQSVTQDYIHIDEALKLAATRTSDEIASLLDGAKRTKDAGVSRQAA</sequence>
<reference evidence="7 8" key="1">
    <citation type="submission" date="2017-10" db="EMBL/GenBank/DDBJ databases">
        <title>Genome announcement of Methylocella silvestris TVC from permafrost.</title>
        <authorList>
            <person name="Wang J."/>
            <person name="Geng K."/>
            <person name="Ul-Haque F."/>
            <person name="Crombie A.T."/>
            <person name="Street L.E."/>
            <person name="Wookey P.A."/>
            <person name="Murrell J.C."/>
            <person name="Pratscher J."/>
        </authorList>
    </citation>
    <scope>NUCLEOTIDE SEQUENCE [LARGE SCALE GENOMIC DNA]</scope>
    <source>
        <strain evidence="7 8">TVC</strain>
    </source>
</reference>
<evidence type="ECO:0000256" key="5">
    <source>
        <dbReference type="SAM" id="MobiDB-lite"/>
    </source>
</evidence>
<dbReference type="Gene3D" id="1.10.150.130">
    <property type="match status" value="1"/>
</dbReference>
<dbReference type="InterPro" id="IPR038488">
    <property type="entry name" value="Integrase_DNA-bd_sf"/>
</dbReference>
<evidence type="ECO:0000256" key="3">
    <source>
        <dbReference type="ARBA" id="ARBA00023125"/>
    </source>
</evidence>
<feature type="region of interest" description="Disordered" evidence="5">
    <location>
        <begin position="168"/>
        <end position="187"/>
    </location>
</feature>
<comment type="similarity">
    <text evidence="1">Belongs to the 'phage' integrase family.</text>
</comment>
<proteinExistence type="inferred from homology"/>
<dbReference type="Gene3D" id="3.30.160.390">
    <property type="entry name" value="Integrase, DNA-binding domain"/>
    <property type="match status" value="1"/>
</dbReference>
<feature type="compositionally biased region" description="Gly residues" evidence="5">
    <location>
        <begin position="178"/>
        <end position="187"/>
    </location>
</feature>
<evidence type="ECO:0000313" key="7">
    <source>
        <dbReference type="EMBL" id="PNG24633.1"/>
    </source>
</evidence>
<dbReference type="InterPro" id="IPR010998">
    <property type="entry name" value="Integrase_recombinase_N"/>
</dbReference>
<evidence type="ECO:0000256" key="4">
    <source>
        <dbReference type="ARBA" id="ARBA00023172"/>
    </source>
</evidence>
<accession>A0A2J7TD15</accession>
<protein>
    <submittedName>
        <fullName evidence="7">Integrase</fullName>
    </submittedName>
</protein>
<dbReference type="Pfam" id="PF13356">
    <property type="entry name" value="Arm-DNA-bind_3"/>
    <property type="match status" value="1"/>
</dbReference>
<dbReference type="Proteomes" id="UP000236286">
    <property type="component" value="Unassembled WGS sequence"/>
</dbReference>
<evidence type="ECO:0000256" key="2">
    <source>
        <dbReference type="ARBA" id="ARBA00022908"/>
    </source>
</evidence>
<dbReference type="GO" id="GO:0015074">
    <property type="term" value="P:DNA integration"/>
    <property type="evidence" value="ECO:0007669"/>
    <property type="project" value="UniProtKB-KW"/>
</dbReference>
<organism evidence="7 8">
    <name type="scientific">Methylocella silvestris</name>
    <dbReference type="NCBI Taxonomy" id="199596"/>
    <lineage>
        <taxon>Bacteria</taxon>
        <taxon>Pseudomonadati</taxon>
        <taxon>Pseudomonadota</taxon>
        <taxon>Alphaproteobacteria</taxon>
        <taxon>Hyphomicrobiales</taxon>
        <taxon>Beijerinckiaceae</taxon>
        <taxon>Methylocella</taxon>
    </lineage>
</organism>
<evidence type="ECO:0000313" key="8">
    <source>
        <dbReference type="Proteomes" id="UP000236286"/>
    </source>
</evidence>
<dbReference type="Gene3D" id="1.10.443.10">
    <property type="entry name" value="Intergrase catalytic core"/>
    <property type="match status" value="1"/>
</dbReference>